<keyword evidence="1" id="KW-0812">Transmembrane</keyword>
<evidence type="ECO:0000313" key="2">
    <source>
        <dbReference type="EMBL" id="EAQ77838.1"/>
    </source>
</evidence>
<organism evidence="2 3">
    <name type="scientific">Blastopirellula marina DSM 3645</name>
    <dbReference type="NCBI Taxonomy" id="314230"/>
    <lineage>
        <taxon>Bacteria</taxon>
        <taxon>Pseudomonadati</taxon>
        <taxon>Planctomycetota</taxon>
        <taxon>Planctomycetia</taxon>
        <taxon>Pirellulales</taxon>
        <taxon>Pirellulaceae</taxon>
        <taxon>Blastopirellula</taxon>
    </lineage>
</organism>
<name>A4A052_9BACT</name>
<accession>A4A052</accession>
<dbReference type="HOGENOM" id="CLU_3005011_0_0_0"/>
<dbReference type="STRING" id="314230.DSM3645_06039"/>
<dbReference type="Proteomes" id="UP000004358">
    <property type="component" value="Unassembled WGS sequence"/>
</dbReference>
<dbReference type="AlphaFoldDB" id="A4A052"/>
<protein>
    <submittedName>
        <fullName evidence="2">Uncharacterized protein</fullName>
    </submittedName>
</protein>
<dbReference type="EMBL" id="AANZ01000027">
    <property type="protein sequence ID" value="EAQ77838.1"/>
    <property type="molecule type" value="Genomic_DNA"/>
</dbReference>
<keyword evidence="1" id="KW-1133">Transmembrane helix</keyword>
<evidence type="ECO:0000313" key="3">
    <source>
        <dbReference type="Proteomes" id="UP000004358"/>
    </source>
</evidence>
<keyword evidence="1" id="KW-0472">Membrane</keyword>
<gene>
    <name evidence="2" type="ORF">DSM3645_06039</name>
</gene>
<proteinExistence type="predicted"/>
<comment type="caution">
    <text evidence="2">The sequence shown here is derived from an EMBL/GenBank/DDBJ whole genome shotgun (WGS) entry which is preliminary data.</text>
</comment>
<feature type="transmembrane region" description="Helical" evidence="1">
    <location>
        <begin position="31"/>
        <end position="53"/>
    </location>
</feature>
<evidence type="ECO:0000256" key="1">
    <source>
        <dbReference type="SAM" id="Phobius"/>
    </source>
</evidence>
<reference evidence="2 3" key="1">
    <citation type="submission" date="2006-02" db="EMBL/GenBank/DDBJ databases">
        <authorList>
            <person name="Amann R."/>
            <person name="Ferriera S."/>
            <person name="Johnson J."/>
            <person name="Kravitz S."/>
            <person name="Halpern A."/>
            <person name="Remington K."/>
            <person name="Beeson K."/>
            <person name="Tran B."/>
            <person name="Rogers Y.-H."/>
            <person name="Friedman R."/>
            <person name="Venter J.C."/>
        </authorList>
    </citation>
    <scope>NUCLEOTIDE SEQUENCE [LARGE SCALE GENOMIC DNA]</scope>
    <source>
        <strain evidence="2 3">DSM 3645</strain>
    </source>
</reference>
<sequence length="56" mass="5680">MVVLAGGGVVGGSDGAQPTNGAAKEASTTATINVFMIFICIILLQIATFSTYVPVY</sequence>